<protein>
    <submittedName>
        <fullName evidence="5">WD repeat-containing protein 20</fullName>
    </submittedName>
</protein>
<accession>A0A915EB46</accession>
<organism evidence="4 5">
    <name type="scientific">Ditylenchus dipsaci</name>
    <dbReference type="NCBI Taxonomy" id="166011"/>
    <lineage>
        <taxon>Eukaryota</taxon>
        <taxon>Metazoa</taxon>
        <taxon>Ecdysozoa</taxon>
        <taxon>Nematoda</taxon>
        <taxon>Chromadorea</taxon>
        <taxon>Rhabditida</taxon>
        <taxon>Tylenchina</taxon>
        <taxon>Tylenchomorpha</taxon>
        <taxon>Sphaerularioidea</taxon>
        <taxon>Anguinidae</taxon>
        <taxon>Anguininae</taxon>
        <taxon>Ditylenchus</taxon>
    </lineage>
</organism>
<dbReference type="InterPro" id="IPR036322">
    <property type="entry name" value="WD40_repeat_dom_sf"/>
</dbReference>
<feature type="compositionally biased region" description="Polar residues" evidence="3">
    <location>
        <begin position="529"/>
        <end position="547"/>
    </location>
</feature>
<name>A0A915EB46_9BILA</name>
<dbReference type="WBParaSite" id="jg4282">
    <property type="protein sequence ID" value="jg4282"/>
    <property type="gene ID" value="jg4282"/>
</dbReference>
<keyword evidence="4" id="KW-1185">Reference proteome</keyword>
<dbReference type="SUPFAM" id="SSF50978">
    <property type="entry name" value="WD40 repeat-like"/>
    <property type="match status" value="1"/>
</dbReference>
<feature type="region of interest" description="Disordered" evidence="3">
    <location>
        <begin position="460"/>
        <end position="500"/>
    </location>
</feature>
<evidence type="ECO:0000256" key="3">
    <source>
        <dbReference type="SAM" id="MobiDB-lite"/>
    </source>
</evidence>
<dbReference type="InterPro" id="IPR001680">
    <property type="entry name" value="WD40_rpt"/>
</dbReference>
<keyword evidence="1" id="KW-0853">WD repeat</keyword>
<feature type="compositionally biased region" description="Low complexity" evidence="3">
    <location>
        <begin position="577"/>
        <end position="598"/>
    </location>
</feature>
<keyword evidence="2" id="KW-0677">Repeat</keyword>
<feature type="region of interest" description="Disordered" evidence="3">
    <location>
        <begin position="529"/>
        <end position="598"/>
    </location>
</feature>
<dbReference type="Gene3D" id="2.130.10.10">
    <property type="entry name" value="YVTN repeat-like/Quinoprotein amine dehydrogenase"/>
    <property type="match status" value="1"/>
</dbReference>
<feature type="compositionally biased region" description="Low complexity" evidence="3">
    <location>
        <begin position="463"/>
        <end position="500"/>
    </location>
</feature>
<proteinExistence type="predicted"/>
<evidence type="ECO:0000256" key="2">
    <source>
        <dbReference type="ARBA" id="ARBA00022737"/>
    </source>
</evidence>
<dbReference type="SMART" id="SM00320">
    <property type="entry name" value="WD40"/>
    <property type="match status" value="5"/>
</dbReference>
<dbReference type="InterPro" id="IPR051362">
    <property type="entry name" value="WD_repeat_creC_regulators"/>
</dbReference>
<evidence type="ECO:0000256" key="1">
    <source>
        <dbReference type="ARBA" id="ARBA00022574"/>
    </source>
</evidence>
<dbReference type="Proteomes" id="UP000887574">
    <property type="component" value="Unplaced"/>
</dbReference>
<dbReference type="AlphaFoldDB" id="A0A915EB46"/>
<dbReference type="InterPro" id="IPR015943">
    <property type="entry name" value="WD40/YVTN_repeat-like_dom_sf"/>
</dbReference>
<evidence type="ECO:0000313" key="5">
    <source>
        <dbReference type="WBParaSite" id="jg4282"/>
    </source>
</evidence>
<dbReference type="Pfam" id="PF00400">
    <property type="entry name" value="WD40"/>
    <property type="match status" value="1"/>
</dbReference>
<feature type="region of interest" description="Disordered" evidence="3">
    <location>
        <begin position="1"/>
        <end position="20"/>
    </location>
</feature>
<dbReference type="PANTHER" id="PTHR14107:SF16">
    <property type="entry name" value="AT02583P"/>
    <property type="match status" value="1"/>
</dbReference>
<reference evidence="5" key="1">
    <citation type="submission" date="2022-11" db="UniProtKB">
        <authorList>
            <consortium name="WormBaseParasite"/>
        </authorList>
    </citation>
    <scope>IDENTIFICATION</scope>
</reference>
<sequence length="701" mass="76694">MTVSEYSRPNRLPLNQTTSPISNSPVRVSFLSVPLKAVHSPSDKEDNLDEMANGTSAYIERICFNVGREIYVYDYGGIHNASDLSKPVDKRVYKGTFPTCHDFNQDTATEESTQLIIGFSAGQIQLIDPYQKEFQSRLYNEDRVIDKSAVTCLKWVPGHTSLFIASHASGNLYIYNDEFVCTPNPPVYQLFKQGEGYSIYNCKTKSPRNPIQKWTIGSGAVNQFDFSCRDGKYLATAGQDGFLRVFNYESMELLGYIKGQGHKSWISQVAFDPTSSKIMVFQSLSMEVSVVNSNGHSLKIASRNRISSHITTPPKATYSMEYSHSPSSTKDVFGYGASSSQSPSKEFHSNNCFANCVPSSSGISSTNSLLIRPHKDSFTNTSMAWLAAGEKATATGGTEELHNNSSSIFGKHSGSSKTCYRIGTVSHDTQICLWELPDDILQLNNGSDGASLNKSYQQESHFNNETTPNSTVTSNTNAGFVVSGKKSSGGSKKTSGNNTTVISIGYTNSLGRGDILNKEDSENNTATTSAAYNQIQPSPVTDPAQQSKESKSRLKKLHKRGLSFGSKLTGHDRWSRSNGENSSSLNGLSPNGNSTNSNVLTMRRDDANKIFGTAQCPRLPMVPMIEPLVCKKIAHERLTVLHFREDCLVTACQEGFVCTWARPGKVISQRTNLISMTPSLHLDATTSNNQGDSTPIDGTCV</sequence>
<dbReference type="PANTHER" id="PTHR14107">
    <property type="entry name" value="WD REPEAT PROTEIN"/>
    <property type="match status" value="1"/>
</dbReference>
<evidence type="ECO:0000313" key="4">
    <source>
        <dbReference type="Proteomes" id="UP000887574"/>
    </source>
</evidence>